<dbReference type="GO" id="GO:0004527">
    <property type="term" value="F:exonuclease activity"/>
    <property type="evidence" value="ECO:0007669"/>
    <property type="project" value="UniProtKB-KW"/>
</dbReference>
<evidence type="ECO:0000256" key="14">
    <source>
        <dbReference type="ARBA" id="ARBA00048988"/>
    </source>
</evidence>
<dbReference type="Pfam" id="PF12705">
    <property type="entry name" value="PDDEXK_1"/>
    <property type="match status" value="1"/>
</dbReference>
<keyword evidence="6 15" id="KW-0347">Helicase</keyword>
<sequence length="970" mass="110829">MISEEFKNAYKKLNPKQKEAVDTIDGPVMVIAGPGTGKTTILTLRIANILKETDTPPSGILALTFTEAGAKAMKMKLRELIGDRALEVPIHTFHGFASSVIAEFQDHFPHLSRRNQITDVESEKLIREILRDKKFYKLRPLGEPDFYINKILGAISKSKQEAWTPEMVSTFATDEIERVKNSPESISTRGASKGNLKADALKQIEKCERTMLFADVYEKYESKKQKEKKMDFDDLIFELLKALREDELFLRMLQEKYLYILVDEHQDTNNSQNSIITLLANFFESPNLFVVGDEKQAIYRFQGASIQNFIGFQNIWNNMRVISLPENYRSHQHILDASFKMIENNYLDDENANLRIRLNANQKIKNLLELITTPDIQTENYYLVEKIKEIIKTDNTATIAIIVRRNIDVARIFDLLEASNIDASAERGANIFAHPFGKMFFSLIEFLADSTMTEALAETFAGGLWHLNFVQQAEYIKLIRSGKLVEVENKIPAIGELKKEIGNSGVLSYLILAAEISGLTRIASRIPLGAEVWRGIYALATDLVTSDHIEDTRELIRSLIAYRDSAEKKIIKIKTGKVNSQISIMTAHSSKGLEFDYVYLPFITEESWIRKNRASYFVLPIEKNEEDDIRDERRLFYVSLTRARKHICMSYPRQDDSGKIFTPLRFIDELDQTCISQTNISETLRIETEISIKKIKDTQTHEQIEYTKRVLSENGLSVTALNHFLNCPNEFFYKSILKLPEPPSASSEKGNAMHEAMANVWKSKTSGKSDKIQKIIENTIKEYFKKSLLPVFEKEAILEELLTNAPIVASALSDHFADTGNILVESWVETYLKYPEVELKLHGKLDAILEKEKEILVFDYKTREAMSENALKGKTKDSDGNYFRQLVFYKILLNGNLKYNNKSVEPSLVFVKPDSKGRCPTITIPITKADVEKVQEEIKSLVQSVYSGEIINSLCDDKDCKYCSYRKLAL</sequence>
<name>A0A1G2V2D6_9BACT</name>
<dbReference type="GO" id="GO:0005524">
    <property type="term" value="F:ATP binding"/>
    <property type="evidence" value="ECO:0007669"/>
    <property type="project" value="UniProtKB-UniRule"/>
</dbReference>
<dbReference type="CDD" id="cd17932">
    <property type="entry name" value="DEXQc_UvrD"/>
    <property type="match status" value="1"/>
</dbReference>
<dbReference type="InterPro" id="IPR014017">
    <property type="entry name" value="DNA_helicase_UvrD-like_C"/>
</dbReference>
<evidence type="ECO:0000256" key="9">
    <source>
        <dbReference type="ARBA" id="ARBA00023125"/>
    </source>
</evidence>
<dbReference type="GO" id="GO:0000725">
    <property type="term" value="P:recombinational repair"/>
    <property type="evidence" value="ECO:0007669"/>
    <property type="project" value="TreeGrafter"/>
</dbReference>
<evidence type="ECO:0000256" key="8">
    <source>
        <dbReference type="ARBA" id="ARBA00022840"/>
    </source>
</evidence>
<dbReference type="InterPro" id="IPR038726">
    <property type="entry name" value="PDDEXK_AddAB-type"/>
</dbReference>
<keyword evidence="11" id="KW-0413">Isomerase</keyword>
<keyword evidence="9" id="KW-0238">DNA-binding</keyword>
<protein>
    <recommendedName>
        <fullName evidence="13">DNA 3'-5' helicase</fullName>
        <ecNumber evidence="13">5.6.2.4</ecNumber>
    </recommendedName>
</protein>
<comment type="catalytic activity">
    <reaction evidence="14">
        <text>ATP + H2O = ADP + phosphate + H(+)</text>
        <dbReference type="Rhea" id="RHEA:13065"/>
        <dbReference type="ChEBI" id="CHEBI:15377"/>
        <dbReference type="ChEBI" id="CHEBI:15378"/>
        <dbReference type="ChEBI" id="CHEBI:30616"/>
        <dbReference type="ChEBI" id="CHEBI:43474"/>
        <dbReference type="ChEBI" id="CHEBI:456216"/>
        <dbReference type="EC" id="5.6.2.4"/>
    </reaction>
</comment>
<organism evidence="18 19">
    <name type="scientific">Candidatus Zambryskibacteria bacterium RIFOXYC1_FULL_39_10</name>
    <dbReference type="NCBI Taxonomy" id="1802779"/>
    <lineage>
        <taxon>Bacteria</taxon>
        <taxon>Candidatus Zambryskiibacteriota</taxon>
    </lineage>
</organism>
<keyword evidence="4" id="KW-0227">DNA damage</keyword>
<comment type="caution">
    <text evidence="18">The sequence shown here is derived from an EMBL/GenBank/DDBJ whole genome shotgun (WGS) entry which is preliminary data.</text>
</comment>
<keyword evidence="5 15" id="KW-0378">Hydrolase</keyword>
<evidence type="ECO:0000256" key="4">
    <source>
        <dbReference type="ARBA" id="ARBA00022763"/>
    </source>
</evidence>
<dbReference type="InterPro" id="IPR014016">
    <property type="entry name" value="UvrD-like_ATP-bd"/>
</dbReference>
<dbReference type="InterPro" id="IPR027417">
    <property type="entry name" value="P-loop_NTPase"/>
</dbReference>
<evidence type="ECO:0000256" key="7">
    <source>
        <dbReference type="ARBA" id="ARBA00022839"/>
    </source>
</evidence>
<evidence type="ECO:0000256" key="13">
    <source>
        <dbReference type="ARBA" id="ARBA00034808"/>
    </source>
</evidence>
<keyword evidence="7" id="KW-0269">Exonuclease</keyword>
<evidence type="ECO:0000256" key="10">
    <source>
        <dbReference type="ARBA" id="ARBA00023204"/>
    </source>
</evidence>
<dbReference type="SUPFAM" id="SSF52540">
    <property type="entry name" value="P-loop containing nucleoside triphosphate hydrolases"/>
    <property type="match status" value="1"/>
</dbReference>
<dbReference type="PANTHER" id="PTHR11070">
    <property type="entry name" value="UVRD / RECB / PCRA DNA HELICASE FAMILY MEMBER"/>
    <property type="match status" value="1"/>
</dbReference>
<dbReference type="AlphaFoldDB" id="A0A1G2V2D6"/>
<evidence type="ECO:0000256" key="15">
    <source>
        <dbReference type="PROSITE-ProRule" id="PRU00560"/>
    </source>
</evidence>
<feature type="domain" description="UvrD-like helicase C-terminal" evidence="17">
    <location>
        <begin position="332"/>
        <end position="592"/>
    </location>
</feature>
<evidence type="ECO:0000256" key="1">
    <source>
        <dbReference type="ARBA" id="ARBA00009922"/>
    </source>
</evidence>
<keyword evidence="3 15" id="KW-0547">Nucleotide-binding</keyword>
<dbReference type="GO" id="GO:0043138">
    <property type="term" value="F:3'-5' DNA helicase activity"/>
    <property type="evidence" value="ECO:0007669"/>
    <property type="project" value="UniProtKB-EC"/>
</dbReference>
<feature type="binding site" evidence="15">
    <location>
        <begin position="32"/>
        <end position="39"/>
    </location>
    <ligand>
        <name>ATP</name>
        <dbReference type="ChEBI" id="CHEBI:30616"/>
    </ligand>
</feature>
<dbReference type="InterPro" id="IPR011604">
    <property type="entry name" value="PDDEXK-like_dom_sf"/>
</dbReference>
<keyword evidence="8 15" id="KW-0067">ATP-binding</keyword>
<dbReference type="Proteomes" id="UP000177697">
    <property type="component" value="Unassembled WGS sequence"/>
</dbReference>
<dbReference type="PROSITE" id="PS51198">
    <property type="entry name" value="UVRD_HELICASE_ATP_BIND"/>
    <property type="match status" value="1"/>
</dbReference>
<dbReference type="GO" id="GO:0003677">
    <property type="term" value="F:DNA binding"/>
    <property type="evidence" value="ECO:0007669"/>
    <property type="project" value="UniProtKB-KW"/>
</dbReference>
<evidence type="ECO:0000256" key="5">
    <source>
        <dbReference type="ARBA" id="ARBA00022801"/>
    </source>
</evidence>
<dbReference type="InterPro" id="IPR011335">
    <property type="entry name" value="Restrct_endonuc-II-like"/>
</dbReference>
<evidence type="ECO:0000256" key="12">
    <source>
        <dbReference type="ARBA" id="ARBA00034617"/>
    </source>
</evidence>
<dbReference type="Pfam" id="PF13361">
    <property type="entry name" value="UvrD_C"/>
    <property type="match status" value="2"/>
</dbReference>
<reference evidence="18 19" key="1">
    <citation type="journal article" date="2016" name="Nat. Commun.">
        <title>Thousands of microbial genomes shed light on interconnected biogeochemical processes in an aquifer system.</title>
        <authorList>
            <person name="Anantharaman K."/>
            <person name="Brown C.T."/>
            <person name="Hug L.A."/>
            <person name="Sharon I."/>
            <person name="Castelle C.J."/>
            <person name="Probst A.J."/>
            <person name="Thomas B.C."/>
            <person name="Singh A."/>
            <person name="Wilkins M.J."/>
            <person name="Karaoz U."/>
            <person name="Brodie E.L."/>
            <person name="Williams K.H."/>
            <person name="Hubbard S.S."/>
            <person name="Banfield J.F."/>
        </authorList>
    </citation>
    <scope>NUCLEOTIDE SEQUENCE [LARGE SCALE GENOMIC DNA]</scope>
</reference>
<accession>A0A1G2V2D6</accession>
<dbReference type="Pfam" id="PF00580">
    <property type="entry name" value="UvrD-helicase"/>
    <property type="match status" value="1"/>
</dbReference>
<dbReference type="Gene3D" id="3.90.320.10">
    <property type="match status" value="1"/>
</dbReference>
<dbReference type="InterPro" id="IPR000212">
    <property type="entry name" value="DNA_helicase_UvrD/REP"/>
</dbReference>
<dbReference type="Gene3D" id="3.40.50.300">
    <property type="entry name" value="P-loop containing nucleotide triphosphate hydrolases"/>
    <property type="match status" value="2"/>
</dbReference>
<dbReference type="PROSITE" id="PS51217">
    <property type="entry name" value="UVRD_HELICASE_CTER"/>
    <property type="match status" value="1"/>
</dbReference>
<dbReference type="SUPFAM" id="SSF52980">
    <property type="entry name" value="Restriction endonuclease-like"/>
    <property type="match status" value="1"/>
</dbReference>
<dbReference type="PANTHER" id="PTHR11070:SF2">
    <property type="entry name" value="ATP-DEPENDENT DNA HELICASE SRS2"/>
    <property type="match status" value="1"/>
</dbReference>
<keyword evidence="2" id="KW-0540">Nuclease</keyword>
<gene>
    <name evidence="18" type="ORF">A2431_00775</name>
</gene>
<comment type="similarity">
    <text evidence="1">Belongs to the helicase family. UvrD subfamily.</text>
</comment>
<dbReference type="Gene3D" id="1.10.486.10">
    <property type="entry name" value="PCRA, domain 4"/>
    <property type="match status" value="1"/>
</dbReference>
<comment type="catalytic activity">
    <reaction evidence="12">
        <text>Couples ATP hydrolysis with the unwinding of duplex DNA by translocating in the 3'-5' direction.</text>
        <dbReference type="EC" id="5.6.2.4"/>
    </reaction>
</comment>
<evidence type="ECO:0000313" key="18">
    <source>
        <dbReference type="EMBL" id="OHB15786.1"/>
    </source>
</evidence>
<evidence type="ECO:0000256" key="3">
    <source>
        <dbReference type="ARBA" id="ARBA00022741"/>
    </source>
</evidence>
<dbReference type="EC" id="5.6.2.4" evidence="13"/>
<dbReference type="Gene3D" id="1.10.10.160">
    <property type="match status" value="1"/>
</dbReference>
<dbReference type="InterPro" id="IPR013986">
    <property type="entry name" value="DExx_box_DNA_helicase_dom_sf"/>
</dbReference>
<evidence type="ECO:0000256" key="6">
    <source>
        <dbReference type="ARBA" id="ARBA00022806"/>
    </source>
</evidence>
<keyword evidence="10" id="KW-0234">DNA repair</keyword>
<evidence type="ECO:0000313" key="19">
    <source>
        <dbReference type="Proteomes" id="UP000177697"/>
    </source>
</evidence>
<dbReference type="EMBL" id="MHWW01000005">
    <property type="protein sequence ID" value="OHB15786.1"/>
    <property type="molecule type" value="Genomic_DNA"/>
</dbReference>
<evidence type="ECO:0000259" key="17">
    <source>
        <dbReference type="PROSITE" id="PS51217"/>
    </source>
</evidence>
<feature type="domain" description="UvrD-like helicase ATP-binding" evidence="16">
    <location>
        <begin position="11"/>
        <end position="331"/>
    </location>
</feature>
<evidence type="ECO:0000256" key="2">
    <source>
        <dbReference type="ARBA" id="ARBA00022722"/>
    </source>
</evidence>
<proteinExistence type="inferred from homology"/>
<evidence type="ECO:0000259" key="16">
    <source>
        <dbReference type="PROSITE" id="PS51198"/>
    </source>
</evidence>
<evidence type="ECO:0000256" key="11">
    <source>
        <dbReference type="ARBA" id="ARBA00023235"/>
    </source>
</evidence>